<reference evidence="5" key="1">
    <citation type="journal article" date="2015" name="Nature">
        <title>Complex archaea that bridge the gap between prokaryotes and eukaryotes.</title>
        <authorList>
            <person name="Spang A."/>
            <person name="Saw J.H."/>
            <person name="Jorgensen S.L."/>
            <person name="Zaremba-Niedzwiedzka K."/>
            <person name="Martijn J."/>
            <person name="Lind A.E."/>
            <person name="van Eijk R."/>
            <person name="Schleper C."/>
            <person name="Guy L."/>
            <person name="Ettema T.J."/>
        </authorList>
    </citation>
    <scope>NUCLEOTIDE SEQUENCE</scope>
</reference>
<keyword evidence="2" id="KW-0560">Oxidoreductase</keyword>
<dbReference type="PROSITE" id="PS51318">
    <property type="entry name" value="TAT"/>
    <property type="match status" value="1"/>
</dbReference>
<evidence type="ECO:0000256" key="1">
    <source>
        <dbReference type="ARBA" id="ARBA00022723"/>
    </source>
</evidence>
<dbReference type="GO" id="GO:0016491">
    <property type="term" value="F:oxidoreductase activity"/>
    <property type="evidence" value="ECO:0007669"/>
    <property type="project" value="UniProtKB-KW"/>
</dbReference>
<dbReference type="EMBL" id="LAZR01002780">
    <property type="protein sequence ID" value="KKN25715.1"/>
    <property type="molecule type" value="Genomic_DNA"/>
</dbReference>
<evidence type="ECO:0000256" key="2">
    <source>
        <dbReference type="ARBA" id="ARBA00023002"/>
    </source>
</evidence>
<evidence type="ECO:0000313" key="5">
    <source>
        <dbReference type="EMBL" id="KKN25715.1"/>
    </source>
</evidence>
<dbReference type="Gene3D" id="2.60.40.420">
    <property type="entry name" value="Cupredoxins - blue copper proteins"/>
    <property type="match status" value="2"/>
</dbReference>
<proteinExistence type="predicted"/>
<feature type="domain" description="Plastocyanin-like" evidence="4">
    <location>
        <begin position="64"/>
        <end position="165"/>
    </location>
</feature>
<dbReference type="SUPFAM" id="SSF49503">
    <property type="entry name" value="Cupredoxins"/>
    <property type="match status" value="2"/>
</dbReference>
<dbReference type="InterPro" id="IPR045087">
    <property type="entry name" value="Cu-oxidase_fam"/>
</dbReference>
<accession>A0A0F9P1J6</accession>
<protein>
    <recommendedName>
        <fullName evidence="4">Plastocyanin-like domain-containing protein</fullName>
    </recommendedName>
</protein>
<sequence length="271" mass="30282">MEPSIQRSRRRFIKNALSASTSLALLKLAPAWASPIGVINGQTVPTDTIDLTVQRLSMPIANMPAMPVTINGTTPGPLIRLREGHHAQINVTNLLNEDTSIHWHGFILPSHMDGVPGISFAGIKPNTTFQYQFDVQQNGSYWYHSHSGFQEQTGHIGPIIIDPKDGDIGADREHVILLSDWTIEDPQSVFRHLKVSEGYYNYQQRTLSDTIADIKSQGLAATWQQRSMWEQMRMSSRDIADVTASTYTYLMNGLDANSNWSGLYKPGKKFA</sequence>
<organism evidence="5">
    <name type="scientific">marine sediment metagenome</name>
    <dbReference type="NCBI Taxonomy" id="412755"/>
    <lineage>
        <taxon>unclassified sequences</taxon>
        <taxon>metagenomes</taxon>
        <taxon>ecological metagenomes</taxon>
    </lineage>
</organism>
<name>A0A0F9P1J6_9ZZZZ</name>
<dbReference type="PANTHER" id="PTHR11709">
    <property type="entry name" value="MULTI-COPPER OXIDASE"/>
    <property type="match status" value="1"/>
</dbReference>
<comment type="caution">
    <text evidence="5">The sequence shown here is derived from an EMBL/GenBank/DDBJ whole genome shotgun (WGS) entry which is preliminary data.</text>
</comment>
<evidence type="ECO:0000259" key="4">
    <source>
        <dbReference type="Pfam" id="PF07732"/>
    </source>
</evidence>
<dbReference type="Pfam" id="PF07732">
    <property type="entry name" value="Cu-oxidase_3"/>
    <property type="match status" value="1"/>
</dbReference>
<dbReference type="InterPro" id="IPR011707">
    <property type="entry name" value="Cu-oxidase-like_N"/>
</dbReference>
<keyword evidence="1" id="KW-0479">Metal-binding</keyword>
<keyword evidence="3" id="KW-0186">Copper</keyword>
<dbReference type="PANTHER" id="PTHR11709:SF394">
    <property type="entry name" value="FI03373P-RELATED"/>
    <property type="match status" value="1"/>
</dbReference>
<dbReference type="GO" id="GO:0005507">
    <property type="term" value="F:copper ion binding"/>
    <property type="evidence" value="ECO:0007669"/>
    <property type="project" value="InterPro"/>
</dbReference>
<dbReference type="InterPro" id="IPR006311">
    <property type="entry name" value="TAT_signal"/>
</dbReference>
<evidence type="ECO:0000256" key="3">
    <source>
        <dbReference type="ARBA" id="ARBA00023008"/>
    </source>
</evidence>
<gene>
    <name evidence="5" type="ORF">LCGC14_0881940</name>
</gene>
<dbReference type="AlphaFoldDB" id="A0A0F9P1J6"/>
<dbReference type="InterPro" id="IPR008972">
    <property type="entry name" value="Cupredoxin"/>
</dbReference>